<organism evidence="1">
    <name type="scientific">Culex pipiens</name>
    <name type="common">House mosquito</name>
    <dbReference type="NCBI Taxonomy" id="7175"/>
    <lineage>
        <taxon>Eukaryota</taxon>
        <taxon>Metazoa</taxon>
        <taxon>Ecdysozoa</taxon>
        <taxon>Arthropoda</taxon>
        <taxon>Hexapoda</taxon>
        <taxon>Insecta</taxon>
        <taxon>Pterygota</taxon>
        <taxon>Neoptera</taxon>
        <taxon>Endopterygota</taxon>
        <taxon>Diptera</taxon>
        <taxon>Nematocera</taxon>
        <taxon>Culicoidea</taxon>
        <taxon>Culicidae</taxon>
        <taxon>Culicinae</taxon>
        <taxon>Culicini</taxon>
        <taxon>Culex</taxon>
        <taxon>Culex</taxon>
    </lineage>
</organism>
<dbReference type="EMBL" id="HBUE01022336">
    <property type="protein sequence ID" value="CAG6453183.1"/>
    <property type="molecule type" value="Transcribed_RNA"/>
</dbReference>
<dbReference type="EMBL" id="HBUE01022333">
    <property type="protein sequence ID" value="CAG6453176.1"/>
    <property type="molecule type" value="Transcribed_RNA"/>
</dbReference>
<dbReference type="EMBL" id="HBUE01022335">
    <property type="protein sequence ID" value="CAG6453180.1"/>
    <property type="molecule type" value="Transcribed_RNA"/>
</dbReference>
<reference evidence="1" key="1">
    <citation type="submission" date="2021-05" db="EMBL/GenBank/DDBJ databases">
        <authorList>
            <person name="Alioto T."/>
            <person name="Alioto T."/>
            <person name="Gomez Garrido J."/>
        </authorList>
    </citation>
    <scope>NUCLEOTIDE SEQUENCE</scope>
</reference>
<accession>A0A8D8F0L3</accession>
<proteinExistence type="predicted"/>
<protein>
    <submittedName>
        <fullName evidence="1">(northern house mosquito) hypothetical protein</fullName>
    </submittedName>
</protein>
<dbReference type="AlphaFoldDB" id="A0A8D8F0L3"/>
<evidence type="ECO:0000313" key="1">
    <source>
        <dbReference type="EMBL" id="CAG6453180.1"/>
    </source>
</evidence>
<name>A0A8D8F0L3_CULPI</name>
<dbReference type="EMBL" id="HBUE01022334">
    <property type="protein sequence ID" value="CAG6453178.1"/>
    <property type="molecule type" value="Transcribed_RNA"/>
</dbReference>
<sequence length="178" mass="19501">METEGARIAAGAVRVLCDTVRGGADMARDKVALERRVARVRVRSVEHCGLYLELVLHRLDQLAVYVLVYGLARRKHGPQPVVPPRAVGPLRSDAAVRGGVRRRHDLLLPQAGAHLLDQPASGTAAGFARPHDHRHHQVLLHLHAGPVRLRVWPKPAAVVLRRAGEEQVLPSAVRVARL</sequence>
<dbReference type="EMBL" id="HBUE01022337">
    <property type="protein sequence ID" value="CAG6453186.1"/>
    <property type="molecule type" value="Transcribed_RNA"/>
</dbReference>